<keyword evidence="3" id="KW-0804">Transcription</keyword>
<organism evidence="7 8">
    <name type="scientific">Capsella rubella</name>
    <dbReference type="NCBI Taxonomy" id="81985"/>
    <lineage>
        <taxon>Eukaryota</taxon>
        <taxon>Viridiplantae</taxon>
        <taxon>Streptophyta</taxon>
        <taxon>Embryophyta</taxon>
        <taxon>Tracheophyta</taxon>
        <taxon>Spermatophyta</taxon>
        <taxon>Magnoliopsida</taxon>
        <taxon>eudicotyledons</taxon>
        <taxon>Gunneridae</taxon>
        <taxon>Pentapetalae</taxon>
        <taxon>rosids</taxon>
        <taxon>malvids</taxon>
        <taxon>Brassicales</taxon>
        <taxon>Brassicaceae</taxon>
        <taxon>Camelineae</taxon>
        <taxon>Capsella</taxon>
    </lineage>
</organism>
<dbReference type="PANTHER" id="PTHR46338">
    <property type="entry name" value="TRANSCRIPTION INITIATION FACTOR TFIID SUBUNIT 8"/>
    <property type="match status" value="1"/>
</dbReference>
<dbReference type="KEGG" id="crb:17899552"/>
<reference evidence="8" key="1">
    <citation type="journal article" date="2013" name="Nat. Genet.">
        <title>The Capsella rubella genome and the genomic consequences of rapid mating system evolution.</title>
        <authorList>
            <person name="Slotte T."/>
            <person name="Hazzouri K.M."/>
            <person name="Agren J.A."/>
            <person name="Koenig D."/>
            <person name="Maumus F."/>
            <person name="Guo Y.L."/>
            <person name="Steige K."/>
            <person name="Platts A.E."/>
            <person name="Escobar J.S."/>
            <person name="Newman L.K."/>
            <person name="Wang W."/>
            <person name="Mandakova T."/>
            <person name="Vello E."/>
            <person name="Smith L.M."/>
            <person name="Henz S.R."/>
            <person name="Steffen J."/>
            <person name="Takuno S."/>
            <person name="Brandvain Y."/>
            <person name="Coop G."/>
            <person name="Andolfatto P."/>
            <person name="Hu T.T."/>
            <person name="Blanchette M."/>
            <person name="Clark R.M."/>
            <person name="Quesneville H."/>
            <person name="Nordborg M."/>
            <person name="Gaut B.S."/>
            <person name="Lysak M.A."/>
            <person name="Jenkins J."/>
            <person name="Grimwood J."/>
            <person name="Chapman J."/>
            <person name="Prochnik S."/>
            <person name="Shu S."/>
            <person name="Rokhsar D."/>
            <person name="Schmutz J."/>
            <person name="Weigel D."/>
            <person name="Wright S.I."/>
        </authorList>
    </citation>
    <scope>NUCLEOTIDE SEQUENCE [LARGE SCALE GENOMIC DNA]</scope>
    <source>
        <strain evidence="8">cv. Monte Gargano</strain>
    </source>
</reference>
<dbReference type="STRING" id="81985.R0IID8"/>
<feature type="compositionally biased region" description="Basic and acidic residues" evidence="5">
    <location>
        <begin position="245"/>
        <end position="261"/>
    </location>
</feature>
<evidence type="ECO:0000256" key="2">
    <source>
        <dbReference type="ARBA" id="ARBA00023015"/>
    </source>
</evidence>
<dbReference type="eggNOG" id="KOG2389">
    <property type="taxonomic scope" value="Eukaryota"/>
</dbReference>
<evidence type="ECO:0000313" key="8">
    <source>
        <dbReference type="Proteomes" id="UP000029121"/>
    </source>
</evidence>
<dbReference type="InterPro" id="IPR037818">
    <property type="entry name" value="TAF8"/>
</dbReference>
<evidence type="ECO:0000256" key="5">
    <source>
        <dbReference type="SAM" id="MobiDB-lite"/>
    </source>
</evidence>
<gene>
    <name evidence="7" type="ORF">CARUB_v10011903mg</name>
</gene>
<feature type="domain" description="Bromodomain associated" evidence="6">
    <location>
        <begin position="23"/>
        <end position="99"/>
    </location>
</feature>
<keyword evidence="4" id="KW-0539">Nucleus</keyword>
<sequence length="281" mass="31123">MKRRRNSKLKFEEPSDQSPTTTADFTFSLTRIAVSQICQSTGYKSADSSALNTLTQITAKFLQSLAGLASSFSNAANRTEANLFDIVNGLQDIALSTSDCFPGGSTVHDIESQCLIKSAVLRNLSDFVKYAPEIPFAKPLPKPERNGSSGRDLDHAAVEVKYVPAWLPPFPDASLYSDRCTKIDRSEYHHLWENSDSVTDRESLKSKSFRGGRSAGKLPQRRARVRFKMERDNSIGGGGPGGGDTRIERWRDNDGGESGRDVEVKKKIIDEYFYSAGEWPI</sequence>
<feature type="compositionally biased region" description="Gly residues" evidence="5">
    <location>
        <begin position="235"/>
        <end position="244"/>
    </location>
</feature>
<dbReference type="GO" id="GO:0046982">
    <property type="term" value="F:protein heterodimerization activity"/>
    <property type="evidence" value="ECO:0007669"/>
    <property type="project" value="InterPro"/>
</dbReference>
<dbReference type="OrthoDB" id="436852at2759"/>
<dbReference type="InterPro" id="IPR009072">
    <property type="entry name" value="Histone-fold"/>
</dbReference>
<evidence type="ECO:0000256" key="4">
    <source>
        <dbReference type="ARBA" id="ARBA00023242"/>
    </source>
</evidence>
<dbReference type="Pfam" id="PF07524">
    <property type="entry name" value="Bromo_TP"/>
    <property type="match status" value="1"/>
</dbReference>
<protein>
    <recommendedName>
        <fullName evidence="6">Bromodomain associated domain-containing protein</fullName>
    </recommendedName>
</protein>
<comment type="subcellular location">
    <subcellularLocation>
        <location evidence="1">Nucleus</location>
    </subcellularLocation>
</comment>
<name>R0IID8_9BRAS</name>
<dbReference type="SMART" id="SM00576">
    <property type="entry name" value="BTP"/>
    <property type="match status" value="1"/>
</dbReference>
<evidence type="ECO:0000313" key="7">
    <source>
        <dbReference type="EMBL" id="EOA36643.1"/>
    </source>
</evidence>
<dbReference type="PANTHER" id="PTHR46338:SF13">
    <property type="entry name" value="TRANSCRIPTION INITIATION FACTOR TFIID SUBUNIT 8-LIKE"/>
    <property type="match status" value="1"/>
</dbReference>
<dbReference type="Gene3D" id="1.10.20.10">
    <property type="entry name" value="Histone, subunit A"/>
    <property type="match status" value="1"/>
</dbReference>
<evidence type="ECO:0000256" key="1">
    <source>
        <dbReference type="ARBA" id="ARBA00004123"/>
    </source>
</evidence>
<keyword evidence="2" id="KW-0805">Transcription regulation</keyword>
<evidence type="ECO:0000259" key="6">
    <source>
        <dbReference type="SMART" id="SM00576"/>
    </source>
</evidence>
<dbReference type="AlphaFoldDB" id="R0IID8"/>
<dbReference type="Proteomes" id="UP000029121">
    <property type="component" value="Unassembled WGS sequence"/>
</dbReference>
<dbReference type="EMBL" id="KB870805">
    <property type="protein sequence ID" value="EOA36643.1"/>
    <property type="molecule type" value="Genomic_DNA"/>
</dbReference>
<evidence type="ECO:0000256" key="3">
    <source>
        <dbReference type="ARBA" id="ARBA00023163"/>
    </source>
</evidence>
<dbReference type="GO" id="GO:0005669">
    <property type="term" value="C:transcription factor TFIID complex"/>
    <property type="evidence" value="ECO:0007669"/>
    <property type="project" value="InterPro"/>
</dbReference>
<accession>R0IID8</accession>
<proteinExistence type="predicted"/>
<feature type="region of interest" description="Disordered" evidence="5">
    <location>
        <begin position="202"/>
        <end position="261"/>
    </location>
</feature>
<feature type="region of interest" description="Disordered" evidence="5">
    <location>
        <begin position="1"/>
        <end position="22"/>
    </location>
</feature>
<keyword evidence="8" id="KW-1185">Reference proteome</keyword>
<dbReference type="InterPro" id="IPR006565">
    <property type="entry name" value="BTP"/>
</dbReference>